<protein>
    <submittedName>
        <fullName evidence="1">Uncharacterized protein</fullName>
    </submittedName>
</protein>
<accession>A0A843WA60</accession>
<reference evidence="1" key="1">
    <citation type="submission" date="2017-07" db="EMBL/GenBank/DDBJ databases">
        <title>Taro Niue Genome Assembly and Annotation.</title>
        <authorList>
            <person name="Atibalentja N."/>
            <person name="Keating K."/>
            <person name="Fields C.J."/>
        </authorList>
    </citation>
    <scope>NUCLEOTIDE SEQUENCE</scope>
    <source>
        <strain evidence="1">Niue_2</strain>
        <tissue evidence="1">Leaf</tissue>
    </source>
</reference>
<dbReference type="Proteomes" id="UP000652761">
    <property type="component" value="Unassembled WGS sequence"/>
</dbReference>
<organism evidence="1 2">
    <name type="scientific">Colocasia esculenta</name>
    <name type="common">Wild taro</name>
    <name type="synonym">Arum esculentum</name>
    <dbReference type="NCBI Taxonomy" id="4460"/>
    <lineage>
        <taxon>Eukaryota</taxon>
        <taxon>Viridiplantae</taxon>
        <taxon>Streptophyta</taxon>
        <taxon>Embryophyta</taxon>
        <taxon>Tracheophyta</taxon>
        <taxon>Spermatophyta</taxon>
        <taxon>Magnoliopsida</taxon>
        <taxon>Liliopsida</taxon>
        <taxon>Araceae</taxon>
        <taxon>Aroideae</taxon>
        <taxon>Colocasieae</taxon>
        <taxon>Colocasia</taxon>
    </lineage>
</organism>
<keyword evidence="2" id="KW-1185">Reference proteome</keyword>
<name>A0A843WA60_COLES</name>
<proteinExistence type="predicted"/>
<evidence type="ECO:0000313" key="2">
    <source>
        <dbReference type="Proteomes" id="UP000652761"/>
    </source>
</evidence>
<sequence length="95" mass="10749">MMLRPTRLLRHHRDALGCRDKVTTARAVVIVSRQVGFSLSMYPAMWWSRRAGSTEFPTVVFSVPLVVSRFASALSFVGETSQQQQGVHREEETGR</sequence>
<gene>
    <name evidence="1" type="ORF">Taro_037086</name>
</gene>
<comment type="caution">
    <text evidence="1">The sequence shown here is derived from an EMBL/GenBank/DDBJ whole genome shotgun (WGS) entry which is preliminary data.</text>
</comment>
<dbReference type="EMBL" id="NMUH01003187">
    <property type="protein sequence ID" value="MQM04287.1"/>
    <property type="molecule type" value="Genomic_DNA"/>
</dbReference>
<evidence type="ECO:0000313" key="1">
    <source>
        <dbReference type="EMBL" id="MQM04287.1"/>
    </source>
</evidence>
<dbReference type="AlphaFoldDB" id="A0A843WA60"/>